<dbReference type="InterPro" id="IPR012337">
    <property type="entry name" value="RNaseH-like_sf"/>
</dbReference>
<dbReference type="Pfam" id="PF13976">
    <property type="entry name" value="gag_pre-integrs"/>
    <property type="match status" value="1"/>
</dbReference>
<dbReference type="SUPFAM" id="SSF56672">
    <property type="entry name" value="DNA/RNA polymerases"/>
    <property type="match status" value="1"/>
</dbReference>
<keyword evidence="1" id="KW-0479">Metal-binding</keyword>
<feature type="domain" description="Reverse transcriptase Ty1/copia-type" evidence="4">
    <location>
        <begin position="432"/>
        <end position="536"/>
    </location>
</feature>
<dbReference type="Gene3D" id="3.30.420.10">
    <property type="entry name" value="Ribonuclease H-like superfamily/Ribonuclease H"/>
    <property type="match status" value="2"/>
</dbReference>
<keyword evidence="2" id="KW-0378">Hydrolase</keyword>
<dbReference type="SUPFAM" id="SSF53098">
    <property type="entry name" value="Ribonuclease H-like"/>
    <property type="match status" value="1"/>
</dbReference>
<evidence type="ECO:0000256" key="3">
    <source>
        <dbReference type="SAM" id="MobiDB-lite"/>
    </source>
</evidence>
<sequence length="589" mass="66740">MAGDNANKDKDKGILNSLSPDLYDLYADLYAGAIYAKTASELWTDLKDTYDKGANPNLKCTICNNLGLIVGHLNGTQALITKIGDLKLNDNITLYDVLVVPEYNVSLLSVHKLSRDNKFVGFDDNHCYIQDFKANKNVRIGRQFNGPYLFDVDSSCKKFVSNNSISSCFVSKTLWHQRLGHPADQVLDVLKTTLNLDSQSSSDHLCDACNKAKQTREPFSLSDHKSSKIGELVHLDVWGPYKITSRDGLKYFLTIVDDISRAIWVYMLKGKDDVYDSITTCVYTPQENGIAERKHRHLLNVARSLMFQGELPLSLWSELFPFKMKNNLKQIEFESGVTNVLNHKNFFDCDNPKRPNDEGRVSSDDDDSELSPDENQGNDDSDATSMDETNNTHPEGTFPLETDFINISMKLDVNNAFLYGELEEDIYMTIPKENDFVQSANDHSLYTKSKNNKFIALLVYVDDIVVTGNCVDEINKFKVFLKSKFKIKDLGQLKYFLGIEVIKTDKDLCLSQKKYCLELLKEYGLLRCKPVSTPMVPNSVLPYEPTSDDPLLDDITGYQKLLGKLICLTHTRPDIAYYDIMFTVLLNIC</sequence>
<name>A0A6L2MFQ9_TANCI</name>
<dbReference type="InterPro" id="IPR036397">
    <property type="entry name" value="RNaseH_sf"/>
</dbReference>
<dbReference type="Pfam" id="PF07727">
    <property type="entry name" value="RVT_2"/>
    <property type="match status" value="1"/>
</dbReference>
<feature type="compositionally biased region" description="Polar residues" evidence="3">
    <location>
        <begin position="383"/>
        <end position="394"/>
    </location>
</feature>
<evidence type="ECO:0000313" key="6">
    <source>
        <dbReference type="EMBL" id="GEU72821.1"/>
    </source>
</evidence>
<dbReference type="GO" id="GO:0003676">
    <property type="term" value="F:nucleic acid binding"/>
    <property type="evidence" value="ECO:0007669"/>
    <property type="project" value="InterPro"/>
</dbReference>
<feature type="domain" description="GAG-pre-integrase" evidence="5">
    <location>
        <begin position="148"/>
        <end position="214"/>
    </location>
</feature>
<feature type="compositionally biased region" description="Acidic residues" evidence="3">
    <location>
        <begin position="364"/>
        <end position="382"/>
    </location>
</feature>
<accession>A0A6L2MFQ9</accession>
<feature type="region of interest" description="Disordered" evidence="3">
    <location>
        <begin position="348"/>
        <end position="397"/>
    </location>
</feature>
<dbReference type="PANTHER" id="PTHR42648">
    <property type="entry name" value="TRANSPOSASE, PUTATIVE-RELATED"/>
    <property type="match status" value="1"/>
</dbReference>
<dbReference type="InterPro" id="IPR043502">
    <property type="entry name" value="DNA/RNA_pol_sf"/>
</dbReference>
<protein>
    <submittedName>
        <fullName evidence="6">Ribonuclease H-like domain-containing protein</fullName>
    </submittedName>
</protein>
<evidence type="ECO:0000259" key="5">
    <source>
        <dbReference type="Pfam" id="PF13976"/>
    </source>
</evidence>
<organism evidence="6">
    <name type="scientific">Tanacetum cinerariifolium</name>
    <name type="common">Dalmatian daisy</name>
    <name type="synonym">Chrysanthemum cinerariifolium</name>
    <dbReference type="NCBI Taxonomy" id="118510"/>
    <lineage>
        <taxon>Eukaryota</taxon>
        <taxon>Viridiplantae</taxon>
        <taxon>Streptophyta</taxon>
        <taxon>Embryophyta</taxon>
        <taxon>Tracheophyta</taxon>
        <taxon>Spermatophyta</taxon>
        <taxon>Magnoliopsida</taxon>
        <taxon>eudicotyledons</taxon>
        <taxon>Gunneridae</taxon>
        <taxon>Pentapetalae</taxon>
        <taxon>asterids</taxon>
        <taxon>campanulids</taxon>
        <taxon>Asterales</taxon>
        <taxon>Asteraceae</taxon>
        <taxon>Asteroideae</taxon>
        <taxon>Anthemideae</taxon>
        <taxon>Anthemidinae</taxon>
        <taxon>Tanacetum</taxon>
    </lineage>
</organism>
<evidence type="ECO:0000256" key="1">
    <source>
        <dbReference type="ARBA" id="ARBA00022723"/>
    </source>
</evidence>
<dbReference type="GO" id="GO:0016787">
    <property type="term" value="F:hydrolase activity"/>
    <property type="evidence" value="ECO:0007669"/>
    <property type="project" value="UniProtKB-KW"/>
</dbReference>
<evidence type="ECO:0000256" key="2">
    <source>
        <dbReference type="ARBA" id="ARBA00022801"/>
    </source>
</evidence>
<dbReference type="InterPro" id="IPR025724">
    <property type="entry name" value="GAG-pre-integrase_dom"/>
</dbReference>
<evidence type="ECO:0000259" key="4">
    <source>
        <dbReference type="Pfam" id="PF07727"/>
    </source>
</evidence>
<dbReference type="PANTHER" id="PTHR42648:SF31">
    <property type="entry name" value="RNA-DIRECTED DNA POLYMERASE"/>
    <property type="match status" value="1"/>
</dbReference>
<dbReference type="InterPro" id="IPR013103">
    <property type="entry name" value="RVT_2"/>
</dbReference>
<dbReference type="GO" id="GO:0046872">
    <property type="term" value="F:metal ion binding"/>
    <property type="evidence" value="ECO:0007669"/>
    <property type="project" value="UniProtKB-KW"/>
</dbReference>
<feature type="compositionally biased region" description="Basic and acidic residues" evidence="3">
    <location>
        <begin position="348"/>
        <end position="363"/>
    </location>
</feature>
<comment type="caution">
    <text evidence="6">The sequence shown here is derived from an EMBL/GenBank/DDBJ whole genome shotgun (WGS) entry which is preliminary data.</text>
</comment>
<dbReference type="EMBL" id="BKCJ010006567">
    <property type="protein sequence ID" value="GEU72821.1"/>
    <property type="molecule type" value="Genomic_DNA"/>
</dbReference>
<proteinExistence type="predicted"/>
<gene>
    <name evidence="6" type="ORF">Tci_044799</name>
</gene>
<reference evidence="6" key="1">
    <citation type="journal article" date="2019" name="Sci. Rep.">
        <title>Draft genome of Tanacetum cinerariifolium, the natural source of mosquito coil.</title>
        <authorList>
            <person name="Yamashiro T."/>
            <person name="Shiraishi A."/>
            <person name="Satake H."/>
            <person name="Nakayama K."/>
        </authorList>
    </citation>
    <scope>NUCLEOTIDE SEQUENCE</scope>
</reference>
<dbReference type="AlphaFoldDB" id="A0A6L2MFQ9"/>
<dbReference type="InterPro" id="IPR039537">
    <property type="entry name" value="Retrotran_Ty1/copia-like"/>
</dbReference>